<feature type="binding site" evidence="14">
    <location>
        <position position="189"/>
    </location>
    <ligand>
        <name>Zn(2+)</name>
        <dbReference type="ChEBI" id="CHEBI:29105"/>
        <label>2</label>
    </ligand>
</feature>
<dbReference type="NCBIfam" id="TIGR02349">
    <property type="entry name" value="DnaJ_bact"/>
    <property type="match status" value="1"/>
</dbReference>
<accession>A0A0P1IES8</accession>
<comment type="cofactor">
    <cofactor evidence="14">
        <name>Zn(2+)</name>
        <dbReference type="ChEBI" id="CHEBI:29105"/>
    </cofactor>
    <text evidence="14">Binds 2 Zn(2+) ions per monomer.</text>
</comment>
<evidence type="ECO:0000313" key="19">
    <source>
        <dbReference type="Proteomes" id="UP000051870"/>
    </source>
</evidence>
<proteinExistence type="inferred from homology"/>
<dbReference type="NCBIfam" id="NF008035">
    <property type="entry name" value="PRK10767.1"/>
    <property type="match status" value="1"/>
</dbReference>
<dbReference type="EMBL" id="CYTW01000004">
    <property type="protein sequence ID" value="CUK08981.1"/>
    <property type="molecule type" value="Genomic_DNA"/>
</dbReference>
<feature type="binding site" evidence="14">
    <location>
        <position position="170"/>
    </location>
    <ligand>
        <name>Zn(2+)</name>
        <dbReference type="ChEBI" id="CHEBI:29105"/>
        <label>2</label>
    </ligand>
</feature>
<evidence type="ECO:0000256" key="13">
    <source>
        <dbReference type="ARBA" id="ARBA00067609"/>
    </source>
</evidence>
<dbReference type="PROSITE" id="PS51188">
    <property type="entry name" value="ZF_CR"/>
    <property type="match status" value="1"/>
</dbReference>
<dbReference type="FunFam" id="2.10.230.10:FF:000002">
    <property type="entry name" value="Molecular chaperone DnaJ"/>
    <property type="match status" value="1"/>
</dbReference>
<evidence type="ECO:0000256" key="5">
    <source>
        <dbReference type="ARBA" id="ARBA00022723"/>
    </source>
</evidence>
<evidence type="ECO:0000256" key="9">
    <source>
        <dbReference type="ARBA" id="ARBA00023016"/>
    </source>
</evidence>
<keyword evidence="3 14" id="KW-0963">Cytoplasm</keyword>
<dbReference type="Proteomes" id="UP000051870">
    <property type="component" value="Unassembled WGS sequence"/>
</dbReference>
<evidence type="ECO:0000256" key="3">
    <source>
        <dbReference type="ARBA" id="ARBA00022490"/>
    </source>
</evidence>
<evidence type="ECO:0000256" key="4">
    <source>
        <dbReference type="ARBA" id="ARBA00022705"/>
    </source>
</evidence>
<feature type="binding site" evidence="14">
    <location>
        <position position="206"/>
    </location>
    <ligand>
        <name>Zn(2+)</name>
        <dbReference type="ChEBI" id="CHEBI:29105"/>
        <label>1</label>
    </ligand>
</feature>
<evidence type="ECO:0000256" key="2">
    <source>
        <dbReference type="ARBA" id="ARBA00011738"/>
    </source>
</evidence>
<dbReference type="PROSITE" id="PS50076">
    <property type="entry name" value="DNAJ_2"/>
    <property type="match status" value="1"/>
</dbReference>
<sequence>MAKRDFYEVLGVNKGASADEIKKAYRKKAKELHPDRNADNPEAESQFKEANEAYEILKDAEKKAAYDRFGHQAFEGGMGGGGPRGGQGDFSSAFSDVFDDLFGDFMGGRGGGGRQRASRGADLRYNLRVSLEDAFSGIQKTINVPTSVQCDSCDGSGAEGGAEPTTCPTCSGMGKVRAQQGFFTVERTCPTCSGMGQIIKNPCKACAGHGRVEKDRALSVNIPAGVETGTRIRLAGEGEAGMRGGPSGDLYIFIEVDQHELFERDSVNLFCRVPVSMVSASLGGDIEVPTIDGGRSRVKIPSGSQSGRQMRLRGKGMPALRGGGSGDMFIELAVETPVNLTSRQKELLREFEELSEDNHPESKSFFKSVKSFWDSMKS</sequence>
<comment type="domain">
    <text evidence="14">The J domain is necessary and sufficient to stimulate DnaK ATPase activity. Zinc center 1 plays an important role in the autonomous, DnaK-independent chaperone activity of DnaJ. Zinc center 2 is essential for interaction with DnaK and for DnaJ activity.</text>
</comment>
<evidence type="ECO:0000256" key="6">
    <source>
        <dbReference type="ARBA" id="ARBA00022737"/>
    </source>
</evidence>
<evidence type="ECO:0000259" key="16">
    <source>
        <dbReference type="PROSITE" id="PS50076"/>
    </source>
</evidence>
<dbReference type="AlphaFoldDB" id="A0A0P1IES8"/>
<feature type="zinc finger region" description="CR-type" evidence="15">
    <location>
        <begin position="137"/>
        <end position="215"/>
    </location>
</feature>
<feature type="binding site" evidence="14">
    <location>
        <position position="153"/>
    </location>
    <ligand>
        <name>Zn(2+)</name>
        <dbReference type="ChEBI" id="CHEBI:29105"/>
        <label>1</label>
    </ligand>
</feature>
<name>A0A0P1IES8_9RHOB</name>
<dbReference type="CDD" id="cd10747">
    <property type="entry name" value="DnaJ_C"/>
    <property type="match status" value="1"/>
</dbReference>
<comment type="subunit">
    <text evidence="2 14">Homodimer.</text>
</comment>
<dbReference type="Gene3D" id="2.10.230.10">
    <property type="entry name" value="Heat shock protein DnaJ, cysteine-rich domain"/>
    <property type="match status" value="1"/>
</dbReference>
<dbReference type="GO" id="GO:0008270">
    <property type="term" value="F:zinc ion binding"/>
    <property type="evidence" value="ECO:0007669"/>
    <property type="project" value="UniProtKB-UniRule"/>
</dbReference>
<feature type="domain" description="CR-type" evidence="17">
    <location>
        <begin position="137"/>
        <end position="215"/>
    </location>
</feature>
<keyword evidence="8 14" id="KW-0862">Zinc</keyword>
<dbReference type="InterPro" id="IPR001305">
    <property type="entry name" value="HSP_DnaJ_Cys-rich_dom"/>
</dbReference>
<dbReference type="RefSeq" id="WP_058312486.1">
    <property type="nucleotide sequence ID" value="NZ_CYTW01000004.1"/>
</dbReference>
<comment type="function">
    <text evidence="11 14">Participates actively in the response to hyperosmotic and heat shock by preventing the aggregation of stress-denatured proteins and by disaggregating proteins, also in an autonomous, DnaK-independent fashion. Unfolded proteins bind initially to DnaJ; upon interaction with the DnaJ-bound protein, DnaK hydrolyzes its bound ATP, resulting in the formation of a stable complex. GrpE releases ADP from DnaK; ATP binding to DnaK triggers the release of the substrate protein, thus completing the reaction cycle. Several rounds of ATP-dependent interactions between DnaJ, DnaK and GrpE are required for fully efficient folding. Also involved, together with DnaK and GrpE, in the DNA replication of plasmids through activation of initiation proteins.</text>
</comment>
<evidence type="ECO:0000256" key="7">
    <source>
        <dbReference type="ARBA" id="ARBA00022771"/>
    </source>
</evidence>
<dbReference type="Pfam" id="PF01556">
    <property type="entry name" value="DnaJ_C"/>
    <property type="match status" value="1"/>
</dbReference>
<evidence type="ECO:0000256" key="12">
    <source>
        <dbReference type="ARBA" id="ARBA00061004"/>
    </source>
</evidence>
<feature type="domain" description="J" evidence="16">
    <location>
        <begin position="5"/>
        <end position="70"/>
    </location>
</feature>
<dbReference type="Gene3D" id="2.60.260.20">
    <property type="entry name" value="Urease metallochaperone UreE, N-terminal domain"/>
    <property type="match status" value="2"/>
</dbReference>
<feature type="repeat" description="CXXCXGXG motif" evidence="14">
    <location>
        <begin position="150"/>
        <end position="157"/>
    </location>
</feature>
<keyword evidence="10 14" id="KW-0143">Chaperone</keyword>
<evidence type="ECO:0000256" key="14">
    <source>
        <dbReference type="HAMAP-Rule" id="MF_01152"/>
    </source>
</evidence>
<dbReference type="InterPro" id="IPR002939">
    <property type="entry name" value="DnaJ_C"/>
</dbReference>
<dbReference type="PANTHER" id="PTHR43096:SF48">
    <property type="entry name" value="CHAPERONE PROTEIN DNAJ"/>
    <property type="match status" value="1"/>
</dbReference>
<dbReference type="GO" id="GO:0031072">
    <property type="term" value="F:heat shock protein binding"/>
    <property type="evidence" value="ECO:0007669"/>
    <property type="project" value="InterPro"/>
</dbReference>
<dbReference type="Pfam" id="PF00226">
    <property type="entry name" value="DnaJ"/>
    <property type="match status" value="1"/>
</dbReference>
<dbReference type="SMART" id="SM00271">
    <property type="entry name" value="DnaJ"/>
    <property type="match status" value="1"/>
</dbReference>
<dbReference type="FunFam" id="1.10.287.110:FF:000034">
    <property type="entry name" value="Chaperone protein DnaJ"/>
    <property type="match status" value="1"/>
</dbReference>
<evidence type="ECO:0000256" key="8">
    <source>
        <dbReference type="ARBA" id="ARBA00022833"/>
    </source>
</evidence>
<dbReference type="GO" id="GO:0005737">
    <property type="term" value="C:cytoplasm"/>
    <property type="evidence" value="ECO:0007669"/>
    <property type="project" value="UniProtKB-SubCell"/>
</dbReference>
<dbReference type="Pfam" id="PF00684">
    <property type="entry name" value="DnaJ_CXXCXGXG"/>
    <property type="match status" value="1"/>
</dbReference>
<dbReference type="PANTHER" id="PTHR43096">
    <property type="entry name" value="DNAJ HOMOLOG 1, MITOCHONDRIAL-RELATED"/>
    <property type="match status" value="1"/>
</dbReference>
<dbReference type="CDD" id="cd10719">
    <property type="entry name" value="DnaJ_zf"/>
    <property type="match status" value="1"/>
</dbReference>
<feature type="repeat" description="CXXCXGXG motif" evidence="14">
    <location>
        <begin position="203"/>
        <end position="210"/>
    </location>
</feature>
<dbReference type="STRING" id="1715693.PH7735_03317"/>
<keyword evidence="19" id="KW-1185">Reference proteome</keyword>
<dbReference type="InterPro" id="IPR036410">
    <property type="entry name" value="HSP_DnaJ_Cys-rich_dom_sf"/>
</dbReference>
<feature type="binding site" evidence="14">
    <location>
        <position position="203"/>
    </location>
    <ligand>
        <name>Zn(2+)</name>
        <dbReference type="ChEBI" id="CHEBI:29105"/>
        <label>1</label>
    </ligand>
</feature>
<feature type="repeat" description="CXXCXGXG motif" evidence="14">
    <location>
        <begin position="167"/>
        <end position="174"/>
    </location>
</feature>
<dbReference type="PROSITE" id="PS00636">
    <property type="entry name" value="DNAJ_1"/>
    <property type="match status" value="1"/>
</dbReference>
<dbReference type="PRINTS" id="PR00625">
    <property type="entry name" value="JDOMAIN"/>
</dbReference>
<dbReference type="GO" id="GO:0005524">
    <property type="term" value="F:ATP binding"/>
    <property type="evidence" value="ECO:0007669"/>
    <property type="project" value="InterPro"/>
</dbReference>
<dbReference type="InterPro" id="IPR001623">
    <property type="entry name" value="DnaJ_domain"/>
</dbReference>
<evidence type="ECO:0000259" key="17">
    <source>
        <dbReference type="PROSITE" id="PS51188"/>
    </source>
</evidence>
<dbReference type="InterPro" id="IPR008971">
    <property type="entry name" value="HSP40/DnaJ_pept-bd"/>
</dbReference>
<keyword evidence="6 14" id="KW-0677">Repeat</keyword>
<comment type="similarity">
    <text evidence="12 14">Belongs to the DnaJ family.</text>
</comment>
<keyword evidence="9 14" id="KW-0346">Stress response</keyword>
<dbReference type="SUPFAM" id="SSF57938">
    <property type="entry name" value="DnaJ/Hsp40 cysteine-rich domain"/>
    <property type="match status" value="1"/>
</dbReference>
<dbReference type="Gene3D" id="1.10.287.110">
    <property type="entry name" value="DnaJ domain"/>
    <property type="match status" value="1"/>
</dbReference>
<keyword evidence="4 14" id="KW-0235">DNA replication</keyword>
<keyword evidence="7 14" id="KW-0863">Zinc-finger</keyword>
<dbReference type="GO" id="GO:0009408">
    <property type="term" value="P:response to heat"/>
    <property type="evidence" value="ECO:0007669"/>
    <property type="project" value="InterPro"/>
</dbReference>
<dbReference type="InterPro" id="IPR018253">
    <property type="entry name" value="DnaJ_domain_CS"/>
</dbReference>
<dbReference type="GO" id="GO:0042026">
    <property type="term" value="P:protein refolding"/>
    <property type="evidence" value="ECO:0007669"/>
    <property type="project" value="TreeGrafter"/>
</dbReference>
<dbReference type="GeneID" id="83882296"/>
<dbReference type="GO" id="GO:0006260">
    <property type="term" value="P:DNA replication"/>
    <property type="evidence" value="ECO:0007669"/>
    <property type="project" value="UniProtKB-KW"/>
</dbReference>
<comment type="subcellular location">
    <subcellularLocation>
        <location evidence="1 14">Cytoplasm</location>
    </subcellularLocation>
</comment>
<feature type="repeat" description="CXXCXGXG motif" evidence="14">
    <location>
        <begin position="189"/>
        <end position="196"/>
    </location>
</feature>
<evidence type="ECO:0000256" key="1">
    <source>
        <dbReference type="ARBA" id="ARBA00004496"/>
    </source>
</evidence>
<gene>
    <name evidence="14 18" type="primary">dnaJ</name>
    <name evidence="18" type="ORF">PH7735_03317</name>
</gene>
<evidence type="ECO:0000256" key="10">
    <source>
        <dbReference type="ARBA" id="ARBA00023186"/>
    </source>
</evidence>
<dbReference type="CDD" id="cd06257">
    <property type="entry name" value="DnaJ"/>
    <property type="match status" value="1"/>
</dbReference>
<dbReference type="InterPro" id="IPR012724">
    <property type="entry name" value="DnaJ"/>
</dbReference>
<dbReference type="SUPFAM" id="SSF49493">
    <property type="entry name" value="HSP40/DnaJ peptide-binding domain"/>
    <property type="match status" value="2"/>
</dbReference>
<feature type="binding site" evidence="14">
    <location>
        <position position="150"/>
    </location>
    <ligand>
        <name>Zn(2+)</name>
        <dbReference type="ChEBI" id="CHEBI:29105"/>
        <label>1</label>
    </ligand>
</feature>
<dbReference type="SUPFAM" id="SSF46565">
    <property type="entry name" value="Chaperone J-domain"/>
    <property type="match status" value="1"/>
</dbReference>
<dbReference type="HAMAP" id="MF_01152">
    <property type="entry name" value="DnaJ"/>
    <property type="match status" value="1"/>
</dbReference>
<evidence type="ECO:0000313" key="18">
    <source>
        <dbReference type="EMBL" id="CUK08981.1"/>
    </source>
</evidence>
<reference evidence="19" key="1">
    <citation type="submission" date="2015-09" db="EMBL/GenBank/DDBJ databases">
        <authorList>
            <person name="Rodrigo-Torres Lidia"/>
            <person name="Arahal R.David."/>
        </authorList>
    </citation>
    <scope>NUCLEOTIDE SEQUENCE [LARGE SCALE GENOMIC DNA]</scope>
    <source>
        <strain evidence="19">CECT 7735</strain>
    </source>
</reference>
<evidence type="ECO:0000256" key="11">
    <source>
        <dbReference type="ARBA" id="ARBA00053423"/>
    </source>
</evidence>
<dbReference type="InterPro" id="IPR036869">
    <property type="entry name" value="J_dom_sf"/>
</dbReference>
<protein>
    <recommendedName>
        <fullName evidence="13 14">Chaperone protein DnaJ</fullName>
    </recommendedName>
</protein>
<feature type="binding site" evidence="14">
    <location>
        <position position="192"/>
    </location>
    <ligand>
        <name>Zn(2+)</name>
        <dbReference type="ChEBI" id="CHEBI:29105"/>
        <label>2</label>
    </ligand>
</feature>
<dbReference type="FunFam" id="2.60.260.20:FF:000004">
    <property type="entry name" value="Molecular chaperone DnaJ"/>
    <property type="match status" value="1"/>
</dbReference>
<evidence type="ECO:0000256" key="15">
    <source>
        <dbReference type="PROSITE-ProRule" id="PRU00546"/>
    </source>
</evidence>
<feature type="binding site" evidence="14">
    <location>
        <position position="167"/>
    </location>
    <ligand>
        <name>Zn(2+)</name>
        <dbReference type="ChEBI" id="CHEBI:29105"/>
        <label>2</label>
    </ligand>
</feature>
<keyword evidence="5 14" id="KW-0479">Metal-binding</keyword>
<dbReference type="GO" id="GO:0051082">
    <property type="term" value="F:unfolded protein binding"/>
    <property type="evidence" value="ECO:0007669"/>
    <property type="project" value="UniProtKB-UniRule"/>
</dbReference>
<organism evidence="18 19">
    <name type="scientific">Shimia thalassica</name>
    <dbReference type="NCBI Taxonomy" id="1715693"/>
    <lineage>
        <taxon>Bacteria</taxon>
        <taxon>Pseudomonadati</taxon>
        <taxon>Pseudomonadota</taxon>
        <taxon>Alphaproteobacteria</taxon>
        <taxon>Rhodobacterales</taxon>
        <taxon>Roseobacteraceae</taxon>
    </lineage>
</organism>